<evidence type="ECO:0000256" key="5">
    <source>
        <dbReference type="RuleBase" id="RU365059"/>
    </source>
</evidence>
<dbReference type="GO" id="GO:0005737">
    <property type="term" value="C:cytoplasm"/>
    <property type="evidence" value="ECO:0007669"/>
    <property type="project" value="UniProtKB-SubCell"/>
</dbReference>
<feature type="compositionally biased region" description="Basic and acidic residues" evidence="6">
    <location>
        <begin position="1"/>
        <end position="16"/>
    </location>
</feature>
<comment type="subcellular location">
    <subcellularLocation>
        <location evidence="5">Cytoplasm</location>
    </subcellularLocation>
    <subcellularLocation>
        <location evidence="5">Nucleus</location>
    </subcellularLocation>
</comment>
<keyword evidence="8" id="KW-1185">Reference proteome</keyword>
<accession>A0A5D2JMV8</accession>
<evidence type="ECO:0000256" key="6">
    <source>
        <dbReference type="SAM" id="MobiDB-lite"/>
    </source>
</evidence>
<dbReference type="PANTHER" id="PTHR21231">
    <property type="entry name" value="XPA-BINDING PROTEIN 1-RELATED"/>
    <property type="match status" value="1"/>
</dbReference>
<evidence type="ECO:0000256" key="1">
    <source>
        <dbReference type="ARBA" id="ARBA00005290"/>
    </source>
</evidence>
<evidence type="ECO:0000256" key="3">
    <source>
        <dbReference type="ARBA" id="ARBA00022801"/>
    </source>
</evidence>
<comment type="subunit">
    <text evidence="5">Binds to RNA polymerase II.</text>
</comment>
<dbReference type="EC" id="3.6.5.-" evidence="5"/>
<dbReference type="InterPro" id="IPR027417">
    <property type="entry name" value="P-loop_NTPase"/>
</dbReference>
<dbReference type="Proteomes" id="UP000322667">
    <property type="component" value="Chromosome D09"/>
</dbReference>
<evidence type="ECO:0000256" key="4">
    <source>
        <dbReference type="ARBA" id="ARBA00023134"/>
    </source>
</evidence>
<dbReference type="Gene3D" id="3.40.50.300">
    <property type="entry name" value="P-loop containing nucleotide triphosphate hydrolases"/>
    <property type="match status" value="2"/>
</dbReference>
<gene>
    <name evidence="7" type="ORF">ES332_D09G261200v1</name>
</gene>
<evidence type="ECO:0000313" key="8">
    <source>
        <dbReference type="Proteomes" id="UP000322667"/>
    </source>
</evidence>
<dbReference type="GO" id="GO:0005525">
    <property type="term" value="F:GTP binding"/>
    <property type="evidence" value="ECO:0007669"/>
    <property type="project" value="UniProtKB-KW"/>
</dbReference>
<name>A0A5D2JMV8_GOSTO</name>
<proteinExistence type="inferred from homology"/>
<feature type="compositionally biased region" description="Basic and acidic residues" evidence="6">
    <location>
        <begin position="255"/>
        <end position="264"/>
    </location>
</feature>
<evidence type="ECO:0000313" key="7">
    <source>
        <dbReference type="EMBL" id="TYH55806.1"/>
    </source>
</evidence>
<dbReference type="EMBL" id="CM017631">
    <property type="protein sequence ID" value="TYH55806.1"/>
    <property type="molecule type" value="Genomic_DNA"/>
</dbReference>
<sequence length="305" mass="34461">MEIDSESEKPSVKIPEEGGSMQMNSSEKKGGDDEKEQLAGIMDKLNIESSSSGFKKKPVIIIVVGMAGSGKTTLLHRLVCHTQASNIRGYVMNLDPAVMTLPFGANIDIRDTVKYKEVMKQFNLGPNGGILTSLNLFATKFDEWMEDFETFQAAISSDTTYTSTLTQSLSLSLDEFYKNLRSVGVSAISGAGMNEFFKAIEACAEEYMETYKADLDKRRAEKQRLEEERRKESMDKLRRDMEQTRGETVVLSTGLKDKDGRRNTMMDPEDEVEEPEDEDDYDRFTDEDEDLIQEDEDGEIARFSF</sequence>
<organism evidence="7 8">
    <name type="scientific">Gossypium tomentosum</name>
    <name type="common">Hawaiian cotton</name>
    <name type="synonym">Gossypium sandvicense</name>
    <dbReference type="NCBI Taxonomy" id="34277"/>
    <lineage>
        <taxon>Eukaryota</taxon>
        <taxon>Viridiplantae</taxon>
        <taxon>Streptophyta</taxon>
        <taxon>Embryophyta</taxon>
        <taxon>Tracheophyta</taxon>
        <taxon>Spermatophyta</taxon>
        <taxon>Magnoliopsida</taxon>
        <taxon>eudicotyledons</taxon>
        <taxon>Gunneridae</taxon>
        <taxon>Pentapetalae</taxon>
        <taxon>rosids</taxon>
        <taxon>malvids</taxon>
        <taxon>Malvales</taxon>
        <taxon>Malvaceae</taxon>
        <taxon>Malvoideae</taxon>
        <taxon>Gossypium</taxon>
    </lineage>
</organism>
<dbReference type="GO" id="GO:0005634">
    <property type="term" value="C:nucleus"/>
    <property type="evidence" value="ECO:0007669"/>
    <property type="project" value="UniProtKB-SubCell"/>
</dbReference>
<evidence type="ECO:0000256" key="2">
    <source>
        <dbReference type="ARBA" id="ARBA00022741"/>
    </source>
</evidence>
<dbReference type="PANTHER" id="PTHR21231:SF8">
    <property type="entry name" value="GPN-LOOP GTPASE 1"/>
    <property type="match status" value="1"/>
</dbReference>
<reference evidence="7 8" key="1">
    <citation type="submission" date="2019-07" db="EMBL/GenBank/DDBJ databases">
        <title>WGS assembly of Gossypium tomentosum.</title>
        <authorList>
            <person name="Chen Z.J."/>
            <person name="Sreedasyam A."/>
            <person name="Ando A."/>
            <person name="Song Q."/>
            <person name="De L."/>
            <person name="Hulse-Kemp A."/>
            <person name="Ding M."/>
            <person name="Ye W."/>
            <person name="Kirkbride R."/>
            <person name="Jenkins J."/>
            <person name="Plott C."/>
            <person name="Lovell J."/>
            <person name="Lin Y.-M."/>
            <person name="Vaughn R."/>
            <person name="Liu B."/>
            <person name="Li W."/>
            <person name="Simpson S."/>
            <person name="Scheffler B."/>
            <person name="Saski C."/>
            <person name="Grover C."/>
            <person name="Hu G."/>
            <person name="Conover J."/>
            <person name="Carlson J."/>
            <person name="Shu S."/>
            <person name="Boston L."/>
            <person name="Williams M."/>
            <person name="Peterson D."/>
            <person name="Mcgee K."/>
            <person name="Jones D."/>
            <person name="Wendel J."/>
            <person name="Stelly D."/>
            <person name="Grimwood J."/>
            <person name="Schmutz J."/>
        </authorList>
    </citation>
    <scope>NUCLEOTIDE SEQUENCE [LARGE SCALE GENOMIC DNA]</scope>
    <source>
        <strain evidence="7">7179.01</strain>
    </source>
</reference>
<protein>
    <recommendedName>
        <fullName evidence="5">GPN-loop GTPase</fullName>
        <ecNumber evidence="5">3.6.5.-</ecNumber>
    </recommendedName>
</protein>
<keyword evidence="2 5" id="KW-0547">Nucleotide-binding</keyword>
<feature type="compositionally biased region" description="Acidic residues" evidence="6">
    <location>
        <begin position="267"/>
        <end position="298"/>
    </location>
</feature>
<dbReference type="GO" id="GO:0003924">
    <property type="term" value="F:GTPase activity"/>
    <property type="evidence" value="ECO:0007669"/>
    <property type="project" value="TreeGrafter"/>
</dbReference>
<keyword evidence="3 5" id="KW-0378">Hydrolase</keyword>
<feature type="region of interest" description="Disordered" evidence="6">
    <location>
        <begin position="1"/>
        <end position="35"/>
    </location>
</feature>
<feature type="compositionally biased region" description="Basic and acidic residues" evidence="6">
    <location>
        <begin position="220"/>
        <end position="245"/>
    </location>
</feature>
<comment type="similarity">
    <text evidence="1 5">Belongs to the GPN-loop GTPase family.</text>
</comment>
<dbReference type="InterPro" id="IPR004130">
    <property type="entry name" value="Gpn"/>
</dbReference>
<dbReference type="SUPFAM" id="SSF52540">
    <property type="entry name" value="P-loop containing nucleoside triphosphate hydrolases"/>
    <property type="match status" value="1"/>
</dbReference>
<dbReference type="AlphaFoldDB" id="A0A5D2JMV8"/>
<comment type="function">
    <text evidence="5">Small GTPase required for proper nuclear import of RNA polymerase II (RNAPII). May act at an RNAP assembly step prior to nuclear import.</text>
</comment>
<feature type="region of interest" description="Disordered" evidence="6">
    <location>
        <begin position="220"/>
        <end position="305"/>
    </location>
</feature>
<keyword evidence="5" id="KW-0963">Cytoplasm</keyword>
<keyword evidence="4 5" id="KW-0342">GTP-binding</keyword>
<dbReference type="Pfam" id="PF03029">
    <property type="entry name" value="ATP_bind_1"/>
    <property type="match status" value="2"/>
</dbReference>